<dbReference type="AlphaFoldDB" id="A0A8H4NPZ7"/>
<dbReference type="Proteomes" id="UP000536711">
    <property type="component" value="Unassembled WGS sequence"/>
</dbReference>
<gene>
    <name evidence="2" type="ORF">FACUT_3756</name>
</gene>
<sequence length="197" mass="21907">MHDFKPSDEFQNDYKTPVSAQRQLLFLIASLLWTSTRILKTILVKNQTHHHQIHKSCHHKTTNMARSISSLQCEKDIGGRGSSTSSDSEVSPACDRGSDMSSANSDSSELLDTSSTYSGNRTGSTTAQVDFDHKGETSPIQSPFSPQMVDEHQRRPEDDGLSSYARELRDLRALYLEYVTETGLGLILVADSFKLIP</sequence>
<evidence type="ECO:0000256" key="1">
    <source>
        <dbReference type="SAM" id="MobiDB-lite"/>
    </source>
</evidence>
<proteinExistence type="predicted"/>
<feature type="compositionally biased region" description="Basic and acidic residues" evidence="1">
    <location>
        <begin position="149"/>
        <end position="158"/>
    </location>
</feature>
<dbReference type="EMBL" id="JAADJF010000081">
    <property type="protein sequence ID" value="KAF4439981.1"/>
    <property type="molecule type" value="Genomic_DNA"/>
</dbReference>
<name>A0A8H4NPZ7_9HYPO</name>
<protein>
    <submittedName>
        <fullName evidence="2">Uncharacterized protein</fullName>
    </submittedName>
</protein>
<feature type="region of interest" description="Disordered" evidence="1">
    <location>
        <begin position="75"/>
        <end position="161"/>
    </location>
</feature>
<keyword evidence="3" id="KW-1185">Reference proteome</keyword>
<accession>A0A8H4NPZ7</accession>
<evidence type="ECO:0000313" key="2">
    <source>
        <dbReference type="EMBL" id="KAF4439981.1"/>
    </source>
</evidence>
<reference evidence="2 3" key="1">
    <citation type="submission" date="2020-01" db="EMBL/GenBank/DDBJ databases">
        <title>Identification and distribution of gene clusters putatively required for synthesis of sphingolipid metabolism inhibitors in phylogenetically diverse species of the filamentous fungus Fusarium.</title>
        <authorList>
            <person name="Kim H.-S."/>
            <person name="Busman M."/>
            <person name="Brown D.W."/>
            <person name="Divon H."/>
            <person name="Uhlig S."/>
            <person name="Proctor R.H."/>
        </authorList>
    </citation>
    <scope>NUCLEOTIDE SEQUENCE [LARGE SCALE GENOMIC DNA]</scope>
    <source>
        <strain evidence="2 3">NRRL 13308</strain>
    </source>
</reference>
<organism evidence="2 3">
    <name type="scientific">Fusarium acutatum</name>
    <dbReference type="NCBI Taxonomy" id="78861"/>
    <lineage>
        <taxon>Eukaryota</taxon>
        <taxon>Fungi</taxon>
        <taxon>Dikarya</taxon>
        <taxon>Ascomycota</taxon>
        <taxon>Pezizomycotina</taxon>
        <taxon>Sordariomycetes</taxon>
        <taxon>Hypocreomycetidae</taxon>
        <taxon>Hypocreales</taxon>
        <taxon>Nectriaceae</taxon>
        <taxon>Fusarium</taxon>
        <taxon>Fusarium fujikuroi species complex</taxon>
    </lineage>
</organism>
<dbReference type="OrthoDB" id="5092412at2759"/>
<feature type="compositionally biased region" description="Low complexity" evidence="1">
    <location>
        <begin position="99"/>
        <end position="118"/>
    </location>
</feature>
<feature type="compositionally biased region" description="Polar residues" evidence="1">
    <location>
        <begin position="119"/>
        <end position="128"/>
    </location>
</feature>
<evidence type="ECO:0000313" key="3">
    <source>
        <dbReference type="Proteomes" id="UP000536711"/>
    </source>
</evidence>
<comment type="caution">
    <text evidence="2">The sequence shown here is derived from an EMBL/GenBank/DDBJ whole genome shotgun (WGS) entry which is preliminary data.</text>
</comment>